<evidence type="ECO:0000313" key="4">
    <source>
        <dbReference type="Proteomes" id="UP000018208"/>
    </source>
</evidence>
<dbReference type="AlphaFoldDB" id="V6LNK7"/>
<organism evidence="2">
    <name type="scientific">Spironucleus salmonicida</name>
    <dbReference type="NCBI Taxonomy" id="348837"/>
    <lineage>
        <taxon>Eukaryota</taxon>
        <taxon>Metamonada</taxon>
        <taxon>Diplomonadida</taxon>
        <taxon>Hexamitidae</taxon>
        <taxon>Hexamitinae</taxon>
        <taxon>Spironucleus</taxon>
    </lineage>
</organism>
<evidence type="ECO:0000313" key="2">
    <source>
        <dbReference type="EMBL" id="EST45306.1"/>
    </source>
</evidence>
<evidence type="ECO:0000313" key="3">
    <source>
        <dbReference type="EMBL" id="KAH0576906.1"/>
    </source>
</evidence>
<dbReference type="Proteomes" id="UP000018208">
    <property type="component" value="Unassembled WGS sequence"/>
</dbReference>
<dbReference type="VEuPathDB" id="GiardiaDB:SS50377_20252"/>
<dbReference type="EMBL" id="AUWU02000001">
    <property type="protein sequence ID" value="KAH0576906.1"/>
    <property type="molecule type" value="Genomic_DNA"/>
</dbReference>
<evidence type="ECO:0000256" key="1">
    <source>
        <dbReference type="SAM" id="Coils"/>
    </source>
</evidence>
<proteinExistence type="predicted"/>
<keyword evidence="1" id="KW-0175">Coiled coil</keyword>
<keyword evidence="4" id="KW-1185">Reference proteome</keyword>
<gene>
    <name evidence="2" type="ORF">SS50377_14883</name>
    <name evidence="3" type="ORF">SS50377_20252</name>
</gene>
<reference evidence="3" key="2">
    <citation type="submission" date="2020-12" db="EMBL/GenBank/DDBJ databases">
        <title>New Spironucleus salmonicida genome in near-complete chromosomes.</title>
        <authorList>
            <person name="Xu F."/>
            <person name="Kurt Z."/>
            <person name="Jimenez-Gonzalez A."/>
            <person name="Astvaldsson A."/>
            <person name="Andersson J.O."/>
            <person name="Svard S.G."/>
        </authorList>
    </citation>
    <scope>NUCLEOTIDE SEQUENCE</scope>
    <source>
        <strain evidence="3">ATCC 50377</strain>
    </source>
</reference>
<protein>
    <submittedName>
        <fullName evidence="2">Uncharacterized protein</fullName>
    </submittedName>
</protein>
<feature type="coiled-coil region" evidence="1">
    <location>
        <begin position="65"/>
        <end position="106"/>
    </location>
</feature>
<dbReference type="EMBL" id="KI546100">
    <property type="protein sequence ID" value="EST45306.1"/>
    <property type="molecule type" value="Genomic_DNA"/>
</dbReference>
<name>V6LNK7_9EUKA</name>
<sequence length="210" mass="24205">MQVQLPSSIVNEKDPKNLKSQILTLLQSLENIDYELCGIDRISRNQLVQIAKMTPKNDILLAANIVNLKQELQSIKAEIQQKLNLQRNARNSIQDIDAEIKMARDKAAVVVSKNINLEQIFQEFGIESQNSILIQISTLNEQEKIIDKQIYMIKGNSEKFLVQQIEEWNKMNSLQSKIQGDVDKVKLDIKKQETWLSSLQHQVRILSRVK</sequence>
<reference evidence="2 3" key="1">
    <citation type="journal article" date="2014" name="PLoS Genet.">
        <title>The Genome of Spironucleus salmonicida Highlights a Fish Pathogen Adapted to Fluctuating Environments.</title>
        <authorList>
            <person name="Xu F."/>
            <person name="Jerlstrom-Hultqvist J."/>
            <person name="Einarsson E."/>
            <person name="Astvaldsson A."/>
            <person name="Svard S.G."/>
            <person name="Andersson J.O."/>
        </authorList>
    </citation>
    <scope>NUCLEOTIDE SEQUENCE</scope>
    <source>
        <strain evidence="3">ATCC 50377</strain>
    </source>
</reference>
<accession>V6LNK7</accession>